<keyword evidence="2" id="KW-1185">Reference proteome</keyword>
<dbReference type="AlphaFoldDB" id="A0A834VYY4"/>
<dbReference type="Proteomes" id="UP000634136">
    <property type="component" value="Unassembled WGS sequence"/>
</dbReference>
<sequence length="46" mass="5383">MPLFLGRNASIFGTRCLYFSGRDASIFWDVMPNFEVVMTQRIDDQH</sequence>
<accession>A0A834VYY4</accession>
<organism evidence="1 2">
    <name type="scientific">Senna tora</name>
    <dbReference type="NCBI Taxonomy" id="362788"/>
    <lineage>
        <taxon>Eukaryota</taxon>
        <taxon>Viridiplantae</taxon>
        <taxon>Streptophyta</taxon>
        <taxon>Embryophyta</taxon>
        <taxon>Tracheophyta</taxon>
        <taxon>Spermatophyta</taxon>
        <taxon>Magnoliopsida</taxon>
        <taxon>eudicotyledons</taxon>
        <taxon>Gunneridae</taxon>
        <taxon>Pentapetalae</taxon>
        <taxon>rosids</taxon>
        <taxon>fabids</taxon>
        <taxon>Fabales</taxon>
        <taxon>Fabaceae</taxon>
        <taxon>Caesalpinioideae</taxon>
        <taxon>Cassia clade</taxon>
        <taxon>Senna</taxon>
    </lineage>
</organism>
<dbReference type="EMBL" id="JAAIUW010000013">
    <property type="protein sequence ID" value="KAF7802025.1"/>
    <property type="molecule type" value="Genomic_DNA"/>
</dbReference>
<comment type="caution">
    <text evidence="1">The sequence shown here is derived from an EMBL/GenBank/DDBJ whole genome shotgun (WGS) entry which is preliminary data.</text>
</comment>
<evidence type="ECO:0000313" key="2">
    <source>
        <dbReference type="Proteomes" id="UP000634136"/>
    </source>
</evidence>
<evidence type="ECO:0000313" key="1">
    <source>
        <dbReference type="EMBL" id="KAF7802025.1"/>
    </source>
</evidence>
<name>A0A834VYY4_9FABA</name>
<gene>
    <name evidence="1" type="ORF">G2W53_041136</name>
</gene>
<proteinExistence type="predicted"/>
<reference evidence="1" key="1">
    <citation type="submission" date="2020-09" db="EMBL/GenBank/DDBJ databases">
        <title>Genome-Enabled Discovery of Anthraquinone Biosynthesis in Senna tora.</title>
        <authorList>
            <person name="Kang S.-H."/>
            <person name="Pandey R.P."/>
            <person name="Lee C.-M."/>
            <person name="Sim J.-S."/>
            <person name="Jeong J.-T."/>
            <person name="Choi B.-S."/>
            <person name="Jung M."/>
            <person name="Ginzburg D."/>
            <person name="Zhao K."/>
            <person name="Won S.Y."/>
            <person name="Oh T.-J."/>
            <person name="Yu Y."/>
            <person name="Kim N.-H."/>
            <person name="Lee O.R."/>
            <person name="Lee T.-H."/>
            <person name="Bashyal P."/>
            <person name="Kim T.-S."/>
            <person name="Lee W.-H."/>
            <person name="Kawkins C."/>
            <person name="Kim C.-K."/>
            <person name="Kim J.S."/>
            <person name="Ahn B.O."/>
            <person name="Rhee S.Y."/>
            <person name="Sohng J.K."/>
        </authorList>
    </citation>
    <scope>NUCLEOTIDE SEQUENCE</scope>
    <source>
        <tissue evidence="1">Leaf</tissue>
    </source>
</reference>
<protein>
    <submittedName>
        <fullName evidence="1">Uncharacterized protein</fullName>
    </submittedName>
</protein>